<dbReference type="AlphaFoldDB" id="A0A809S7C4"/>
<proteinExistence type="predicted"/>
<dbReference type="Proteomes" id="UP000463939">
    <property type="component" value="Chromosome"/>
</dbReference>
<dbReference type="Pfam" id="PF25559">
    <property type="entry name" value="DUF7931"/>
    <property type="match status" value="1"/>
</dbReference>
<organism evidence="2 3">
    <name type="scientific">Sulfuriferula nivalis</name>
    <dbReference type="NCBI Taxonomy" id="2675298"/>
    <lineage>
        <taxon>Bacteria</taxon>
        <taxon>Pseudomonadati</taxon>
        <taxon>Pseudomonadota</taxon>
        <taxon>Betaproteobacteria</taxon>
        <taxon>Nitrosomonadales</taxon>
        <taxon>Sulfuricellaceae</taxon>
        <taxon>Sulfuriferula</taxon>
    </lineage>
</organism>
<sequence length="164" mass="18379">MTSTSTPDASYQTFATLSEYKCAIDLVIASAKVELLIFDTDLQEMSLDDASRISALSSFLAASTHRHLRILLRDATYLTSRAARMQRLLRDFSAQIEIRVAVEAKDDSTFICNDSGVCLLRPHYQHLKSILTLEDKPRWRLLHSRFSILFDAGEASVAPTQLGL</sequence>
<evidence type="ECO:0000313" key="3">
    <source>
        <dbReference type="Proteomes" id="UP000463939"/>
    </source>
</evidence>
<gene>
    <name evidence="2" type="ORF">SFSGTM_01500</name>
</gene>
<accession>A0A809S7C4</accession>
<protein>
    <recommendedName>
        <fullName evidence="1">DUF7931 domain-containing protein</fullName>
    </recommendedName>
</protein>
<dbReference type="InterPro" id="IPR057691">
    <property type="entry name" value="DUF7931"/>
</dbReference>
<reference evidence="3" key="1">
    <citation type="submission" date="2019-11" db="EMBL/GenBank/DDBJ databases">
        <title>Isolation and characterization of a novel species in the genus Sulfuriferula.</title>
        <authorList>
            <person name="Mochizuki J."/>
            <person name="Kojima H."/>
            <person name="Fukui M."/>
        </authorList>
    </citation>
    <scope>NUCLEOTIDE SEQUENCE [LARGE SCALE GENOMIC DNA]</scope>
    <source>
        <strain evidence="3">SGTM</strain>
    </source>
</reference>
<feature type="domain" description="DUF7931" evidence="1">
    <location>
        <begin position="26"/>
        <end position="153"/>
    </location>
</feature>
<dbReference type="EMBL" id="AP021881">
    <property type="protein sequence ID" value="BBO99441.1"/>
    <property type="molecule type" value="Genomic_DNA"/>
</dbReference>
<dbReference type="KEGG" id="sniv:SFSGTM_01500"/>
<dbReference type="RefSeq" id="WP_162083495.1">
    <property type="nucleotide sequence ID" value="NZ_AP021881.1"/>
</dbReference>
<evidence type="ECO:0000259" key="1">
    <source>
        <dbReference type="Pfam" id="PF25559"/>
    </source>
</evidence>
<evidence type="ECO:0000313" key="2">
    <source>
        <dbReference type="EMBL" id="BBO99441.1"/>
    </source>
</evidence>
<name>A0A809S7C4_9PROT</name>
<keyword evidence="3" id="KW-1185">Reference proteome</keyword>